<reference evidence="1 2" key="1">
    <citation type="submission" date="2021-03" db="EMBL/GenBank/DDBJ databases">
        <title>Flavobacterium kribbensis sp. nov, an endophytic bacteria, isolated from soybean.</title>
        <authorList>
            <person name="Lee J."/>
            <person name="Seo J."/>
        </authorList>
    </citation>
    <scope>NUCLEOTIDE SEQUENCE [LARGE SCALE GENOMIC DNA]</scope>
    <source>
        <strain evidence="1 2">BB8</strain>
    </source>
</reference>
<name>A0ABX7QHB2_9FLAO</name>
<evidence type="ECO:0000313" key="2">
    <source>
        <dbReference type="Proteomes" id="UP000663440"/>
    </source>
</evidence>
<dbReference type="EMBL" id="CP071448">
    <property type="protein sequence ID" value="QSW90402.1"/>
    <property type="molecule type" value="Genomic_DNA"/>
</dbReference>
<dbReference type="RefSeq" id="WP_207297560.1">
    <property type="nucleotide sequence ID" value="NZ_CP071448.1"/>
</dbReference>
<dbReference type="Proteomes" id="UP000663440">
    <property type="component" value="Chromosome"/>
</dbReference>
<gene>
    <name evidence="1" type="ORF">J0383_06210</name>
</gene>
<accession>A0ABX7QHB2</accession>
<sequence length="108" mass="12421">MILRKSGEGQLYGITYVNHKTRSVFNGSSLGKEYSAKGIQESCAMNILKIEKKYNLLVSTDGANFQNAELKEYVKENMVNILLRVEKVNDYVSKEFNKRNKRKLRKGI</sequence>
<proteinExistence type="predicted"/>
<evidence type="ECO:0008006" key="3">
    <source>
        <dbReference type="Google" id="ProtNLM"/>
    </source>
</evidence>
<keyword evidence="2" id="KW-1185">Reference proteome</keyword>
<evidence type="ECO:0000313" key="1">
    <source>
        <dbReference type="EMBL" id="QSW90402.1"/>
    </source>
</evidence>
<organism evidence="1 2">
    <name type="scientific">Flavobacterium endoglycinae</name>
    <dbReference type="NCBI Taxonomy" id="2816357"/>
    <lineage>
        <taxon>Bacteria</taxon>
        <taxon>Pseudomonadati</taxon>
        <taxon>Bacteroidota</taxon>
        <taxon>Flavobacteriia</taxon>
        <taxon>Flavobacteriales</taxon>
        <taxon>Flavobacteriaceae</taxon>
        <taxon>Flavobacterium</taxon>
    </lineage>
</organism>
<protein>
    <recommendedName>
        <fullName evidence="3">Transposase</fullName>
    </recommendedName>
</protein>